<proteinExistence type="predicted"/>
<keyword evidence="4" id="KW-1185">Reference proteome</keyword>
<dbReference type="InterPro" id="IPR025202">
    <property type="entry name" value="PLD-like_dom"/>
</dbReference>
<dbReference type="PANTHER" id="PTHR21248">
    <property type="entry name" value="CARDIOLIPIN SYNTHASE"/>
    <property type="match status" value="1"/>
</dbReference>
<dbReference type="InterPro" id="IPR001736">
    <property type="entry name" value="PLipase_D/transphosphatidylase"/>
</dbReference>
<accession>A0ABR3YWZ4</accession>
<feature type="region of interest" description="Disordered" evidence="1">
    <location>
        <begin position="291"/>
        <end position="361"/>
    </location>
</feature>
<organism evidence="3 4">
    <name type="scientific">Sporothrix stenoceras</name>
    <dbReference type="NCBI Taxonomy" id="5173"/>
    <lineage>
        <taxon>Eukaryota</taxon>
        <taxon>Fungi</taxon>
        <taxon>Dikarya</taxon>
        <taxon>Ascomycota</taxon>
        <taxon>Pezizomycotina</taxon>
        <taxon>Sordariomycetes</taxon>
        <taxon>Sordariomycetidae</taxon>
        <taxon>Ophiostomatales</taxon>
        <taxon>Ophiostomataceae</taxon>
        <taxon>Sporothrix</taxon>
    </lineage>
</organism>
<dbReference type="CDD" id="cd00138">
    <property type="entry name" value="PLDc_SF"/>
    <property type="match status" value="2"/>
</dbReference>
<feature type="region of interest" description="Disordered" evidence="1">
    <location>
        <begin position="471"/>
        <end position="490"/>
    </location>
</feature>
<feature type="domain" description="PLD phosphodiesterase" evidence="2">
    <location>
        <begin position="233"/>
        <end position="260"/>
    </location>
</feature>
<evidence type="ECO:0000259" key="2">
    <source>
        <dbReference type="PROSITE" id="PS50035"/>
    </source>
</evidence>
<evidence type="ECO:0000256" key="1">
    <source>
        <dbReference type="SAM" id="MobiDB-lite"/>
    </source>
</evidence>
<dbReference type="Pfam" id="PF13091">
    <property type="entry name" value="PLDc_2"/>
    <property type="match status" value="1"/>
</dbReference>
<protein>
    <recommendedName>
        <fullName evidence="2">PLD phosphodiesterase domain-containing protein</fullName>
    </recommendedName>
</protein>
<reference evidence="3 4" key="1">
    <citation type="journal article" date="2024" name="IMA Fungus">
        <title>IMA Genome - F19 : A genome assembly and annotation guide to empower mycologists, including annotated draft genome sequences of Ceratocystis pirilliformis, Diaporthe australafricana, Fusarium ophioides, Paecilomyces lecythidis, and Sporothrix stenoceras.</title>
        <authorList>
            <person name="Aylward J."/>
            <person name="Wilson A.M."/>
            <person name="Visagie C.M."/>
            <person name="Spraker J."/>
            <person name="Barnes I."/>
            <person name="Buitendag C."/>
            <person name="Ceriani C."/>
            <person name="Del Mar Angel L."/>
            <person name="du Plessis D."/>
            <person name="Fuchs T."/>
            <person name="Gasser K."/>
            <person name="Kramer D."/>
            <person name="Li W."/>
            <person name="Munsamy K."/>
            <person name="Piso A."/>
            <person name="Price J.L."/>
            <person name="Sonnekus B."/>
            <person name="Thomas C."/>
            <person name="van der Nest A."/>
            <person name="van Dijk A."/>
            <person name="van Heerden A."/>
            <person name="van Vuuren N."/>
            <person name="Yilmaz N."/>
            <person name="Duong T.A."/>
            <person name="van der Merwe N.A."/>
            <person name="Wingfield M.J."/>
            <person name="Wingfield B.D."/>
        </authorList>
    </citation>
    <scope>NUCLEOTIDE SEQUENCE [LARGE SCALE GENOMIC DNA]</scope>
    <source>
        <strain evidence="3 4">CMW 5346</strain>
    </source>
</reference>
<dbReference type="PANTHER" id="PTHR21248:SF22">
    <property type="entry name" value="PHOSPHOLIPASE D"/>
    <property type="match status" value="1"/>
</dbReference>
<dbReference type="SUPFAM" id="SSF56024">
    <property type="entry name" value="Phospholipase D/nuclease"/>
    <property type="match status" value="2"/>
</dbReference>
<dbReference type="Gene3D" id="3.30.870.10">
    <property type="entry name" value="Endonuclease Chain A"/>
    <property type="match status" value="2"/>
</dbReference>
<feature type="domain" description="PLD phosphodiesterase" evidence="2">
    <location>
        <begin position="685"/>
        <end position="707"/>
    </location>
</feature>
<sequence>MDTSKDSGILKEETLGNGILELCTSKDSVSSLVAADPTLAGGEAWQTLYGKYRYNKEVGHNTATTTQVDDLERAAKCGKWGPTKPSDLFLKIYRDVLAVVQESPDRAMVSPSLLGSCGVAPLTVISTIPDIARHMANVIARAEKEVFLATNYWQDSVASRYLTNAMRELNCRAGERGDRIVFKVIYDRGSPKQLIDPHYLVGVDEYTGKNVKIPSPEEMPNIDMQVMNYHQAMVGTFHAKYMVVDRKVAILQSNNIQDNDNLEMMVHYEGPIVDSFYDMALMSWHKKMEPPLPSHNSPAAAGGLSSNGAGISGPTASGSTANGAAATTNDAPQNNTWLSNDEPQQQQQPAQAPVPAPTTVQAGPIVDAKGVREPGALDANDANAPVASDNVHRSDVVTGPTTTASTLHPHASKASGGSPELDKATAAEIKEGNTGSTEETKDVIKFSPNKPNGPDPATLSFLSAGKQPLSAANITHPTSSNTLLPQSTNEHPQYDKDIAGEVTRVQTAVSAKPGETQMEAISRLLNHTVNDLKADAPELGEGEEMTPYIPHATHEPFPIAMVNRPPFGPPTHSSVVQPQNAAWLSALRNARKNVFIQTPTLNAEPLVPAIYEACERGLDVILYVCLGYNDMGELLPRQGGTNEMIAHQLYKALSEEGRKHLHYFWYVAKDQTRPIPQSKKKRDCHIKLMIVDETIGIMGNGNQDTQSWYHSQEINVMLESPDVCHAWIDGLRRNENTHLYGGLVKEEGLWRDHEGKEADGALGIDPGRFSWAKGFVGAIKRVQGKGGF</sequence>
<dbReference type="Proteomes" id="UP001583186">
    <property type="component" value="Unassembled WGS sequence"/>
</dbReference>
<name>A0ABR3YWZ4_9PEZI</name>
<feature type="compositionally biased region" description="Polar residues" evidence="1">
    <location>
        <begin position="330"/>
        <end position="342"/>
    </location>
</feature>
<comment type="caution">
    <text evidence="3">The sequence shown here is derived from an EMBL/GenBank/DDBJ whole genome shotgun (WGS) entry which is preliminary data.</text>
</comment>
<dbReference type="EMBL" id="JAWCUI010000049">
    <property type="protein sequence ID" value="KAL1891844.1"/>
    <property type="molecule type" value="Genomic_DNA"/>
</dbReference>
<feature type="compositionally biased region" description="Low complexity" evidence="1">
    <location>
        <begin position="297"/>
        <end position="329"/>
    </location>
</feature>
<evidence type="ECO:0000313" key="3">
    <source>
        <dbReference type="EMBL" id="KAL1891844.1"/>
    </source>
</evidence>
<evidence type="ECO:0000313" key="4">
    <source>
        <dbReference type="Proteomes" id="UP001583186"/>
    </source>
</evidence>
<feature type="region of interest" description="Disordered" evidence="1">
    <location>
        <begin position="375"/>
        <end position="423"/>
    </location>
</feature>
<feature type="compositionally biased region" description="Low complexity" evidence="1">
    <location>
        <begin position="343"/>
        <end position="361"/>
    </location>
</feature>
<gene>
    <name evidence="3" type="ORF">Sste5346_007388</name>
</gene>
<dbReference type="PROSITE" id="PS50035">
    <property type="entry name" value="PLD"/>
    <property type="match status" value="2"/>
</dbReference>